<evidence type="ECO:0000313" key="1">
    <source>
        <dbReference type="EMBL" id="SYZ68993.1"/>
    </source>
</evidence>
<dbReference type="Proteomes" id="UP000319462">
    <property type="component" value="Chromosome 33"/>
</dbReference>
<reference evidence="1 2" key="1">
    <citation type="submission" date="2018-09" db="EMBL/GenBank/DDBJ databases">
        <authorList>
            <person name="Peiro R."/>
            <person name="Begona"/>
            <person name="Cbmso G."/>
            <person name="Lopez M."/>
            <person name="Gonzalez S."/>
        </authorList>
    </citation>
    <scope>NUCLEOTIDE SEQUENCE [LARGE SCALE GENOMIC DNA]</scope>
</reference>
<proteinExistence type="predicted"/>
<accession>A0A3P3ZFD8</accession>
<protein>
    <submittedName>
        <fullName evidence="1">Hypothetical_protein</fullName>
    </submittedName>
</protein>
<gene>
    <name evidence="1" type="ORF">LBRM2904_33.0620</name>
</gene>
<name>A0A3P3ZFD8_LEIBR</name>
<dbReference type="AlphaFoldDB" id="A0A3P3ZFD8"/>
<evidence type="ECO:0000313" key="2">
    <source>
        <dbReference type="Proteomes" id="UP000319462"/>
    </source>
</evidence>
<dbReference type="EMBL" id="LS997632">
    <property type="protein sequence ID" value="SYZ68993.1"/>
    <property type="molecule type" value="Genomic_DNA"/>
</dbReference>
<dbReference type="VEuPathDB" id="TriTrypDB:LbrM.33.0540"/>
<sequence>MRGVVAAERETFFQASVQDGEPYRWTALDASLDISGTLRLSHLVYLPPPSLEELRVFEASRDISPAVTVHSVRAIVRTLTANKKVEEYVVACFPLDVQRLSSAQTFTMPSTQVNQSGAAAAAASPLPKYTVASLLPHRYDAAAGLSNTFLLPCPTDIVTQLNIRLGLDGFTELRVDGPGTVVFTGEQRLTMVGHRRHEYTLR</sequence>
<organism evidence="1 2">
    <name type="scientific">Leishmania braziliensis MHOM/BR/75/M2904</name>
    <dbReference type="NCBI Taxonomy" id="420245"/>
    <lineage>
        <taxon>Eukaryota</taxon>
        <taxon>Discoba</taxon>
        <taxon>Euglenozoa</taxon>
        <taxon>Kinetoplastea</taxon>
        <taxon>Metakinetoplastina</taxon>
        <taxon>Trypanosomatida</taxon>
        <taxon>Trypanosomatidae</taxon>
        <taxon>Leishmaniinae</taxon>
        <taxon>Leishmania</taxon>
        <taxon>Leishmania braziliensis species complex</taxon>
    </lineage>
</organism>
<dbReference type="KEGG" id="lbz:LBRM_33_0540"/>
<dbReference type="RefSeq" id="XP_001567824.1">
    <property type="nucleotide sequence ID" value="XM_001567774.1"/>
</dbReference>